<dbReference type="Gene3D" id="1.10.443.10">
    <property type="entry name" value="Intergrase catalytic core"/>
    <property type="match status" value="1"/>
</dbReference>
<evidence type="ECO:0000256" key="3">
    <source>
        <dbReference type="ARBA" id="ARBA00023125"/>
    </source>
</evidence>
<evidence type="ECO:0000256" key="4">
    <source>
        <dbReference type="ARBA" id="ARBA00023172"/>
    </source>
</evidence>
<keyword evidence="2" id="KW-0229">DNA integration</keyword>
<proteinExistence type="inferred from homology"/>
<reference evidence="7 8" key="1">
    <citation type="submission" date="2018-12" db="EMBL/GenBank/DDBJ databases">
        <authorList>
            <person name="Yang Y."/>
        </authorList>
    </citation>
    <scope>NUCLEOTIDE SEQUENCE [LARGE SCALE GENOMIC DNA]</scope>
    <source>
        <strain evidence="7 8">L-25-5w-1</strain>
    </source>
</reference>
<organism evidence="7 8">
    <name type="scientific">Azospirillum griseum</name>
    <dbReference type="NCBI Taxonomy" id="2496639"/>
    <lineage>
        <taxon>Bacteria</taxon>
        <taxon>Pseudomonadati</taxon>
        <taxon>Pseudomonadota</taxon>
        <taxon>Alphaproteobacteria</taxon>
        <taxon>Rhodospirillales</taxon>
        <taxon>Azospirillaceae</taxon>
        <taxon>Azospirillum</taxon>
    </lineage>
</organism>
<dbReference type="Proteomes" id="UP000277007">
    <property type="component" value="Unassembled WGS sequence"/>
</dbReference>
<feature type="domain" description="Core-binding (CB)" evidence="6">
    <location>
        <begin position="130"/>
        <end position="219"/>
    </location>
</feature>
<dbReference type="AlphaFoldDB" id="A0A431VMH1"/>
<dbReference type="InterPro" id="IPR010998">
    <property type="entry name" value="Integrase_recombinase_N"/>
</dbReference>
<dbReference type="PANTHER" id="PTHR30349:SF41">
    <property type="entry name" value="INTEGRASE_RECOMBINASE PROTEIN MJ0367-RELATED"/>
    <property type="match status" value="1"/>
</dbReference>
<dbReference type="Gene3D" id="1.10.150.130">
    <property type="match status" value="1"/>
</dbReference>
<evidence type="ECO:0000256" key="1">
    <source>
        <dbReference type="ARBA" id="ARBA00008857"/>
    </source>
</evidence>
<evidence type="ECO:0000256" key="5">
    <source>
        <dbReference type="PROSITE-ProRule" id="PRU01248"/>
    </source>
</evidence>
<gene>
    <name evidence="7" type="ORF">EJ903_05630</name>
</gene>
<evidence type="ECO:0000259" key="6">
    <source>
        <dbReference type="PROSITE" id="PS51900"/>
    </source>
</evidence>
<dbReference type="InterPro" id="IPR050090">
    <property type="entry name" value="Tyrosine_recombinase_XerCD"/>
</dbReference>
<sequence length="476" mass="54074">MAAWCYPACCALDEIGMMTLEQGIKTIDDLDLLLDEQVVVLSMMPDVLASLPQPVRIALVKRLKVINAATAQEIQQIQTEALLVVTETESIRNAVRHIRHAEDQAAVLAALATMEARGPSRKTLAEDSALPLLQHIETCFAWKDAALSLKTQKSYRTTLALLGDVVGDKPMRDIDQKDVLVFLDRLLVADGAKHGKSRLDRDTLVKHLSHVKSFFTWAESTNRVYENPASKVQAPPERTVEEPPRLEFSKIQLEKIFDAPLFVGCQSKNRIHRPGSYLCRDARFWYPLVALLTGARLGEIEQLLVRDVQSRGPNGEYTVLAVKTVYRDPISGEKIKREQKTVKKPFSIRLLPVHPMMKRLGFMEYVESMKVHGPDAPLFPANRFGRTFNEFFLEHIGITGEQYSFHSFRHSYKSYIRSSSLKAEIENRLMGHKPKDIGEFYARELDDGELALYYKFVNTDLSKPVDLTHLIDFRPR</sequence>
<evidence type="ECO:0000313" key="7">
    <source>
        <dbReference type="EMBL" id="RTR23045.1"/>
    </source>
</evidence>
<dbReference type="GO" id="GO:0015074">
    <property type="term" value="P:DNA integration"/>
    <property type="evidence" value="ECO:0007669"/>
    <property type="project" value="UniProtKB-KW"/>
</dbReference>
<protein>
    <recommendedName>
        <fullName evidence="6">Core-binding (CB) domain-containing protein</fullName>
    </recommendedName>
</protein>
<dbReference type="InterPro" id="IPR013762">
    <property type="entry name" value="Integrase-like_cat_sf"/>
</dbReference>
<dbReference type="PANTHER" id="PTHR30349">
    <property type="entry name" value="PHAGE INTEGRASE-RELATED"/>
    <property type="match status" value="1"/>
</dbReference>
<accession>A0A431VMH1</accession>
<dbReference type="SUPFAM" id="SSF56349">
    <property type="entry name" value="DNA breaking-rejoining enzymes"/>
    <property type="match status" value="1"/>
</dbReference>
<dbReference type="InterPro" id="IPR011010">
    <property type="entry name" value="DNA_brk_join_enz"/>
</dbReference>
<evidence type="ECO:0000256" key="2">
    <source>
        <dbReference type="ARBA" id="ARBA00022908"/>
    </source>
</evidence>
<keyword evidence="4" id="KW-0233">DNA recombination</keyword>
<comment type="similarity">
    <text evidence="1">Belongs to the 'phage' integrase family.</text>
</comment>
<evidence type="ECO:0000313" key="8">
    <source>
        <dbReference type="Proteomes" id="UP000277007"/>
    </source>
</evidence>
<dbReference type="GO" id="GO:0006310">
    <property type="term" value="P:DNA recombination"/>
    <property type="evidence" value="ECO:0007669"/>
    <property type="project" value="UniProtKB-KW"/>
</dbReference>
<comment type="caution">
    <text evidence="7">The sequence shown here is derived from an EMBL/GenBank/DDBJ whole genome shotgun (WGS) entry which is preliminary data.</text>
</comment>
<keyword evidence="3 5" id="KW-0238">DNA-binding</keyword>
<dbReference type="InterPro" id="IPR044068">
    <property type="entry name" value="CB"/>
</dbReference>
<dbReference type="InterPro" id="IPR004107">
    <property type="entry name" value="Integrase_SAM-like_N"/>
</dbReference>
<dbReference type="EMBL" id="RXMA01000003">
    <property type="protein sequence ID" value="RTR23045.1"/>
    <property type="molecule type" value="Genomic_DNA"/>
</dbReference>
<dbReference type="PROSITE" id="PS51900">
    <property type="entry name" value="CB"/>
    <property type="match status" value="1"/>
</dbReference>
<dbReference type="Pfam" id="PF02899">
    <property type="entry name" value="Phage_int_SAM_1"/>
    <property type="match status" value="1"/>
</dbReference>
<name>A0A431VMH1_9PROT</name>
<dbReference type="GO" id="GO:0003677">
    <property type="term" value="F:DNA binding"/>
    <property type="evidence" value="ECO:0007669"/>
    <property type="project" value="UniProtKB-UniRule"/>
</dbReference>
<keyword evidence="8" id="KW-1185">Reference proteome</keyword>